<evidence type="ECO:0000313" key="2">
    <source>
        <dbReference type="Proteomes" id="UP001058074"/>
    </source>
</evidence>
<organism evidence="1 2">
    <name type="scientific">Inconstantimicrobium mannanitabidum</name>
    <dbReference type="NCBI Taxonomy" id="1604901"/>
    <lineage>
        <taxon>Bacteria</taxon>
        <taxon>Bacillati</taxon>
        <taxon>Bacillota</taxon>
        <taxon>Clostridia</taxon>
        <taxon>Eubacteriales</taxon>
        <taxon>Clostridiaceae</taxon>
        <taxon>Inconstantimicrobium</taxon>
    </lineage>
</organism>
<protein>
    <submittedName>
        <fullName evidence="1">Acetyltransferase</fullName>
    </submittedName>
</protein>
<reference evidence="1" key="1">
    <citation type="journal article" date="2025" name="Int. J. Syst. Evol. Microbiol.">
        <title>Inconstantimicrobium mannanitabidum sp. nov., a novel member of the family Clostridiaceae isolated from anoxic soil under the treatment of reductive soil disinfestation.</title>
        <authorList>
            <person name="Ueki A."/>
            <person name="Tonouchi A."/>
            <person name="Honma S."/>
            <person name="Kaku N."/>
            <person name="Ueki K."/>
        </authorList>
    </citation>
    <scope>NUCLEOTIDE SEQUENCE</scope>
    <source>
        <strain evidence="1">TW13</strain>
    </source>
</reference>
<keyword evidence="2" id="KW-1185">Reference proteome</keyword>
<gene>
    <name evidence="1" type="ORF">rsdtw13_28030</name>
</gene>
<sequence length="225" mass="24745">MNLATIKVYVCNPRSLIKTFWYSLRFTTRRFLKFPIRSSWKGKIRLSIHKCKLNIKGNLRLGITGTRVGEMGQVRHDLTLIQIAKGGSLDIDGDFTVEPGARIIVGPHAKMVLGNNSFISVGALIISRKLVEIGENCAISWNVQIMDTDFHTICYADNSQNTVTKPVKIGDNVWICSNVSILKGVTIGDGAVIGANSIVTKDVPPNTLVSGNPAKVIKENVKWKL</sequence>
<comment type="caution">
    <text evidence="1">The sequence shown here is derived from an EMBL/GenBank/DDBJ whole genome shotgun (WGS) entry which is preliminary data.</text>
</comment>
<accession>A0ACB5RE48</accession>
<evidence type="ECO:0000313" key="1">
    <source>
        <dbReference type="EMBL" id="GKX67545.1"/>
    </source>
</evidence>
<name>A0ACB5RE48_9CLOT</name>
<dbReference type="EMBL" id="BROD01000001">
    <property type="protein sequence ID" value="GKX67545.1"/>
    <property type="molecule type" value="Genomic_DNA"/>
</dbReference>
<proteinExistence type="predicted"/>
<dbReference type="Proteomes" id="UP001058074">
    <property type="component" value="Unassembled WGS sequence"/>
</dbReference>